<comment type="caution">
    <text evidence="1">The sequence shown here is derived from an EMBL/GenBank/DDBJ whole genome shotgun (WGS) entry which is preliminary data.</text>
</comment>
<organism evidence="1 2">
    <name type="scientific">Plantimonas leprariae</name>
    <dbReference type="NCBI Taxonomy" id="2615207"/>
    <lineage>
        <taxon>Bacteria</taxon>
        <taxon>Pseudomonadati</taxon>
        <taxon>Pseudomonadota</taxon>
        <taxon>Alphaproteobacteria</taxon>
        <taxon>Hyphomicrobiales</taxon>
        <taxon>Aurantimonadaceae</taxon>
        <taxon>Plantimonas</taxon>
    </lineage>
</organism>
<evidence type="ECO:0000313" key="2">
    <source>
        <dbReference type="Proteomes" id="UP000432089"/>
    </source>
</evidence>
<name>A0A7V7TZJ6_9HYPH</name>
<gene>
    <name evidence="1" type="ORF">F6X38_11880</name>
</gene>
<dbReference type="Pfam" id="PF05939">
    <property type="entry name" value="Phage_min_tail"/>
    <property type="match status" value="1"/>
</dbReference>
<evidence type="ECO:0000313" key="1">
    <source>
        <dbReference type="EMBL" id="KAB0679521.1"/>
    </source>
</evidence>
<protein>
    <submittedName>
        <fullName evidence="1">Phage tail protein</fullName>
    </submittedName>
</protein>
<dbReference type="EMBL" id="VZDO01000009">
    <property type="protein sequence ID" value="KAB0679521.1"/>
    <property type="molecule type" value="Genomic_DNA"/>
</dbReference>
<keyword evidence="2" id="KW-1185">Reference proteome</keyword>
<dbReference type="Proteomes" id="UP000432089">
    <property type="component" value="Unassembled WGS sequence"/>
</dbReference>
<accession>A0A7V7TZJ6</accession>
<dbReference type="InterPro" id="IPR010265">
    <property type="entry name" value="Phage_lambda_TipM"/>
</dbReference>
<reference evidence="1 2" key="1">
    <citation type="submission" date="2019-09" db="EMBL/GenBank/DDBJ databases">
        <title>YIM 132180 draft genome.</title>
        <authorList>
            <person name="Zhang K."/>
        </authorList>
    </citation>
    <scope>NUCLEOTIDE SEQUENCE [LARGE SCALE GENOMIC DNA]</scope>
    <source>
        <strain evidence="1 2">YIM 132180</strain>
    </source>
</reference>
<sequence>MTLPTFDPAVEPTVGITDTPEIKILKADFGDGYTQATAAGLNHIRNVREMTWDALYKSERDPIIAFFRERGGYQPFWFKLDDEASPTRYTCEKWSEERISGGFFKISATFRQCFTLAV</sequence>
<proteinExistence type="predicted"/>
<dbReference type="AlphaFoldDB" id="A0A7V7TZJ6"/>
<dbReference type="RefSeq" id="WP_150970045.1">
    <property type="nucleotide sequence ID" value="NZ_VZDO01000009.1"/>
</dbReference>